<organism evidence="3 4">
    <name type="scientific">Methylorubrum zatmanii</name>
    <dbReference type="NCBI Taxonomy" id="29429"/>
    <lineage>
        <taxon>Bacteria</taxon>
        <taxon>Pseudomonadati</taxon>
        <taxon>Pseudomonadota</taxon>
        <taxon>Alphaproteobacteria</taxon>
        <taxon>Hyphomicrobiales</taxon>
        <taxon>Methylobacteriaceae</taxon>
        <taxon>Methylorubrum</taxon>
    </lineage>
</organism>
<comment type="caution">
    <text evidence="3">The sequence shown here is derived from an EMBL/GenBank/DDBJ whole genome shotgun (WGS) entry which is preliminary data.</text>
</comment>
<dbReference type="Proteomes" id="UP001596237">
    <property type="component" value="Unassembled WGS sequence"/>
</dbReference>
<keyword evidence="4" id="KW-1185">Reference proteome</keyword>
<dbReference type="Pfam" id="PF07811">
    <property type="entry name" value="TadE"/>
    <property type="match status" value="1"/>
</dbReference>
<dbReference type="EMBL" id="JBHSTT010000054">
    <property type="protein sequence ID" value="MFC6391034.1"/>
    <property type="molecule type" value="Genomic_DNA"/>
</dbReference>
<gene>
    <name evidence="3" type="ORF">ACFQDP_17070</name>
</gene>
<keyword evidence="1" id="KW-0472">Membrane</keyword>
<feature type="domain" description="TadE-like" evidence="2">
    <location>
        <begin position="13"/>
        <end position="55"/>
    </location>
</feature>
<dbReference type="InterPro" id="IPR012495">
    <property type="entry name" value="TadE-like_dom"/>
</dbReference>
<evidence type="ECO:0000313" key="3">
    <source>
        <dbReference type="EMBL" id="MFC6391034.1"/>
    </source>
</evidence>
<proteinExistence type="predicted"/>
<reference evidence="4" key="1">
    <citation type="journal article" date="2019" name="Int. J. Syst. Evol. Microbiol.">
        <title>The Global Catalogue of Microorganisms (GCM) 10K type strain sequencing project: providing services to taxonomists for standard genome sequencing and annotation.</title>
        <authorList>
            <consortium name="The Broad Institute Genomics Platform"/>
            <consortium name="The Broad Institute Genome Sequencing Center for Infectious Disease"/>
            <person name="Wu L."/>
            <person name="Ma J."/>
        </authorList>
    </citation>
    <scope>NUCLEOTIDE SEQUENCE [LARGE SCALE GENOMIC DNA]</scope>
    <source>
        <strain evidence="4">CCUG 36916</strain>
    </source>
</reference>
<protein>
    <submittedName>
        <fullName evidence="3">TadE/TadG family type IV pilus assembly protein</fullName>
    </submittedName>
</protein>
<evidence type="ECO:0000256" key="1">
    <source>
        <dbReference type="SAM" id="Phobius"/>
    </source>
</evidence>
<sequence length="183" mass="19782">MRQISGYVKDERGATTVEFALIGATFLLTMMFAMATALVLYINQVLDTATTRAARQILTGSLQSQSTPPTLASFKQSLCAYLPATMSCNDVIVNLYIVPEAAQPSGYYTYVKADLSGLALPDVNTGSGQFNLGVRGAYQYLQVIYPITFLPRIVSSWLSGGATYNGKPAYLAVSAAAFRNEQY</sequence>
<evidence type="ECO:0000259" key="2">
    <source>
        <dbReference type="Pfam" id="PF07811"/>
    </source>
</evidence>
<evidence type="ECO:0000313" key="4">
    <source>
        <dbReference type="Proteomes" id="UP001596237"/>
    </source>
</evidence>
<dbReference type="RefSeq" id="WP_192283883.1">
    <property type="nucleotide sequence ID" value="NZ_JBHSTT010000054.1"/>
</dbReference>
<accession>A0ABW1WT05</accession>
<keyword evidence="1" id="KW-0812">Transmembrane</keyword>
<feature type="transmembrane region" description="Helical" evidence="1">
    <location>
        <begin position="20"/>
        <end position="42"/>
    </location>
</feature>
<keyword evidence="1" id="KW-1133">Transmembrane helix</keyword>
<name>A0ABW1WT05_9HYPH</name>